<dbReference type="PROSITE" id="PS51125">
    <property type="entry name" value="NHL"/>
    <property type="match status" value="1"/>
</dbReference>
<evidence type="ECO:0000256" key="1">
    <source>
        <dbReference type="ARBA" id="ARBA00022737"/>
    </source>
</evidence>
<dbReference type="InterPro" id="IPR001258">
    <property type="entry name" value="NHL_repeat"/>
</dbReference>
<evidence type="ECO:0000313" key="4">
    <source>
        <dbReference type="Proteomes" id="UP000694844"/>
    </source>
</evidence>
<evidence type="ECO:0000256" key="2">
    <source>
        <dbReference type="PROSITE-ProRule" id="PRU00504"/>
    </source>
</evidence>
<dbReference type="InterPro" id="IPR050952">
    <property type="entry name" value="TRIM-NHL_E3_ligases"/>
</dbReference>
<dbReference type="SUPFAM" id="SSF101898">
    <property type="entry name" value="NHL repeat"/>
    <property type="match status" value="1"/>
</dbReference>
<evidence type="ECO:0000313" key="5">
    <source>
        <dbReference type="RefSeq" id="XP_022338724.1"/>
    </source>
</evidence>
<accession>A0A8B8EG98</accession>
<dbReference type="GO" id="GO:0043161">
    <property type="term" value="P:proteasome-mediated ubiquitin-dependent protein catabolic process"/>
    <property type="evidence" value="ECO:0007669"/>
    <property type="project" value="TreeGrafter"/>
</dbReference>
<dbReference type="PANTHER" id="PTHR24104">
    <property type="entry name" value="E3 UBIQUITIN-PROTEIN LIGASE NHLRC1-RELATED"/>
    <property type="match status" value="1"/>
</dbReference>
<dbReference type="InterPro" id="IPR011042">
    <property type="entry name" value="6-blade_b-propeller_TolB-like"/>
</dbReference>
<dbReference type="GO" id="GO:0008270">
    <property type="term" value="F:zinc ion binding"/>
    <property type="evidence" value="ECO:0007669"/>
    <property type="project" value="UniProtKB-KW"/>
</dbReference>
<dbReference type="GO" id="GO:0061630">
    <property type="term" value="F:ubiquitin protein ligase activity"/>
    <property type="evidence" value="ECO:0007669"/>
    <property type="project" value="TreeGrafter"/>
</dbReference>
<keyword evidence="4" id="KW-1185">Reference proteome</keyword>
<proteinExistence type="predicted"/>
<dbReference type="RefSeq" id="XP_022338724.1">
    <property type="nucleotide sequence ID" value="XM_022483016.1"/>
</dbReference>
<dbReference type="Proteomes" id="UP000694844">
    <property type="component" value="Chromosome 5"/>
</dbReference>
<feature type="compositionally biased region" description="Polar residues" evidence="3">
    <location>
        <begin position="93"/>
        <end position="102"/>
    </location>
</feature>
<protein>
    <submittedName>
        <fullName evidence="5">Tripartite motif-containing protein 3-like</fullName>
    </submittedName>
</protein>
<keyword evidence="1" id="KW-0677">Repeat</keyword>
<feature type="repeat" description="NHL" evidence="2">
    <location>
        <begin position="326"/>
        <end position="353"/>
    </location>
</feature>
<dbReference type="OrthoDB" id="6108432at2759"/>
<sequence>MDSKHKRALDKEETEINRTISAIKQAIQDLKSLLNARDVTPVFKNQSLTSAFRKLPPKLSISSPNFQPYPINRVQLLKQFGNLTPLIIKTEEQSYTESSPGNDSCPPARPLLDDPRLITELNTGYEDVYHVACLSDEEIWTNDDSKIIKLYNLKGKLIKSVQTKSGNEPSDIAVTRSGDLVYTDPWDGSINRVSGTQIQQRFKLLGMKSNTKIETLITPKGWRPHGVSSTSSGDLLAIMDSDDEKETKVVRYSGPVEKESIQYDDQGKPLYTTGGFANKRSLSENKNLDICVADLGARAVTVVSAAGKLRFRYTGRPSTTWKPFEPLGIITDSQGNILISDGSNQCIHIIDKDCHFLHYIDSCDLQLPRGICVDFSDNLFVAELGTGKVKKIQYYK</sequence>
<feature type="region of interest" description="Disordered" evidence="3">
    <location>
        <begin position="92"/>
        <end position="111"/>
    </location>
</feature>
<dbReference type="PANTHER" id="PTHR24104:SF25">
    <property type="entry name" value="PROTEIN LIN-41"/>
    <property type="match status" value="1"/>
</dbReference>
<evidence type="ECO:0000256" key="3">
    <source>
        <dbReference type="SAM" id="MobiDB-lite"/>
    </source>
</evidence>
<dbReference type="AlphaFoldDB" id="A0A8B8EG98"/>
<dbReference type="GO" id="GO:0000209">
    <property type="term" value="P:protein polyubiquitination"/>
    <property type="evidence" value="ECO:0007669"/>
    <property type="project" value="TreeGrafter"/>
</dbReference>
<dbReference type="Gene3D" id="2.120.10.30">
    <property type="entry name" value="TolB, C-terminal domain"/>
    <property type="match status" value="1"/>
</dbReference>
<dbReference type="GeneID" id="111134177"/>
<gene>
    <name evidence="5" type="primary">LOC111134177</name>
</gene>
<name>A0A8B8EG98_CRAVI</name>
<dbReference type="KEGG" id="cvn:111134177"/>
<reference evidence="5" key="1">
    <citation type="submission" date="2025-08" db="UniProtKB">
        <authorList>
            <consortium name="RefSeq"/>
        </authorList>
    </citation>
    <scope>IDENTIFICATION</scope>
    <source>
        <tissue evidence="5">Whole sample</tissue>
    </source>
</reference>
<organism evidence="4 5">
    <name type="scientific">Crassostrea virginica</name>
    <name type="common">Eastern oyster</name>
    <dbReference type="NCBI Taxonomy" id="6565"/>
    <lineage>
        <taxon>Eukaryota</taxon>
        <taxon>Metazoa</taxon>
        <taxon>Spiralia</taxon>
        <taxon>Lophotrochozoa</taxon>
        <taxon>Mollusca</taxon>
        <taxon>Bivalvia</taxon>
        <taxon>Autobranchia</taxon>
        <taxon>Pteriomorphia</taxon>
        <taxon>Ostreida</taxon>
        <taxon>Ostreoidea</taxon>
        <taxon>Ostreidae</taxon>
        <taxon>Crassostrea</taxon>
    </lineage>
</organism>